<gene>
    <name evidence="2" type="ORF">OIU84_013457</name>
</gene>
<dbReference type="AlphaFoldDB" id="A0AAD6NUG6"/>
<comment type="caution">
    <text evidence="2">The sequence shown here is derived from an EMBL/GenBank/DDBJ whole genome shotgun (WGS) entry which is preliminary data.</text>
</comment>
<dbReference type="Proteomes" id="UP001162972">
    <property type="component" value="Chromosome 2"/>
</dbReference>
<keyword evidence="1" id="KW-1133">Transmembrane helix</keyword>
<name>A0AAD6NUG6_9ROSI</name>
<keyword evidence="1" id="KW-0812">Transmembrane</keyword>
<proteinExistence type="predicted"/>
<protein>
    <submittedName>
        <fullName evidence="2">Uncharacterized protein</fullName>
    </submittedName>
</protein>
<organism evidence="2 3">
    <name type="scientific">Salix udensis</name>
    <dbReference type="NCBI Taxonomy" id="889485"/>
    <lineage>
        <taxon>Eukaryota</taxon>
        <taxon>Viridiplantae</taxon>
        <taxon>Streptophyta</taxon>
        <taxon>Embryophyta</taxon>
        <taxon>Tracheophyta</taxon>
        <taxon>Spermatophyta</taxon>
        <taxon>Magnoliopsida</taxon>
        <taxon>eudicotyledons</taxon>
        <taxon>Gunneridae</taxon>
        <taxon>Pentapetalae</taxon>
        <taxon>rosids</taxon>
        <taxon>fabids</taxon>
        <taxon>Malpighiales</taxon>
        <taxon>Salicaceae</taxon>
        <taxon>Saliceae</taxon>
        <taxon>Salix</taxon>
    </lineage>
</organism>
<evidence type="ECO:0000313" key="2">
    <source>
        <dbReference type="EMBL" id="KAJ6405493.1"/>
    </source>
</evidence>
<evidence type="ECO:0000313" key="3">
    <source>
        <dbReference type="Proteomes" id="UP001162972"/>
    </source>
</evidence>
<keyword evidence="1" id="KW-0472">Membrane</keyword>
<reference evidence="2 3" key="1">
    <citation type="journal article" date="2023" name="Int. J. Mol. Sci.">
        <title>De Novo Assembly and Annotation of 11 Diverse Shrub Willow (Salix) Genomes Reveals Novel Gene Organization in Sex-Linked Regions.</title>
        <authorList>
            <person name="Hyden B."/>
            <person name="Feng K."/>
            <person name="Yates T.B."/>
            <person name="Jawdy S."/>
            <person name="Cereghino C."/>
            <person name="Smart L.B."/>
            <person name="Muchero W."/>
        </authorList>
    </citation>
    <scope>NUCLEOTIDE SEQUENCE [LARGE SCALE GENOMIC DNA]</scope>
    <source>
        <tissue evidence="2">Shoot tip</tissue>
    </source>
</reference>
<sequence length="67" mass="7536">MIKSVEKFLVDIFELFHGDPVHRRVKSGAFVDCYGGVFRIWYGSCLMVASLSPLVVLVFGGICRRGR</sequence>
<feature type="transmembrane region" description="Helical" evidence="1">
    <location>
        <begin position="40"/>
        <end position="63"/>
    </location>
</feature>
<keyword evidence="3" id="KW-1185">Reference proteome</keyword>
<dbReference type="EMBL" id="JAPFFJ010000017">
    <property type="protein sequence ID" value="KAJ6405493.1"/>
    <property type="molecule type" value="Genomic_DNA"/>
</dbReference>
<evidence type="ECO:0000256" key="1">
    <source>
        <dbReference type="SAM" id="Phobius"/>
    </source>
</evidence>
<accession>A0AAD6NUG6</accession>